<evidence type="ECO:0000313" key="5">
    <source>
        <dbReference type="EMBL" id="KAF1690262.1"/>
    </source>
</evidence>
<dbReference type="Proteomes" id="UP000717981">
    <property type="component" value="Unassembled WGS sequence"/>
</dbReference>
<keyword evidence="2" id="KW-0808">Transferase</keyword>
<organism evidence="5 6">
    <name type="scientific">Pseudoxanthomonas taiwanensis</name>
    <dbReference type="NCBI Taxonomy" id="176598"/>
    <lineage>
        <taxon>Bacteria</taxon>
        <taxon>Pseudomonadati</taxon>
        <taxon>Pseudomonadota</taxon>
        <taxon>Gammaproteobacteria</taxon>
        <taxon>Lysobacterales</taxon>
        <taxon>Lysobacteraceae</taxon>
        <taxon>Pseudoxanthomonas</taxon>
    </lineage>
</organism>
<dbReference type="InterPro" id="IPR051016">
    <property type="entry name" value="Diverse_Substrate_AcTransf"/>
</dbReference>
<gene>
    <name evidence="5" type="ORF">CR938_02880</name>
</gene>
<dbReference type="PANTHER" id="PTHR10545:SF29">
    <property type="entry name" value="GH14572P-RELATED"/>
    <property type="match status" value="1"/>
</dbReference>
<dbReference type="Pfam" id="PF00583">
    <property type="entry name" value="Acetyltransf_1"/>
    <property type="match status" value="1"/>
</dbReference>
<dbReference type="EMBL" id="PDWK01000008">
    <property type="protein sequence ID" value="KAF1690262.1"/>
    <property type="molecule type" value="Genomic_DNA"/>
</dbReference>
<dbReference type="InterPro" id="IPR016181">
    <property type="entry name" value="Acyl_CoA_acyltransferase"/>
</dbReference>
<dbReference type="OrthoDB" id="9805924at2"/>
<dbReference type="RefSeq" id="WP_162123564.1">
    <property type="nucleotide sequence ID" value="NZ_PDWK01000008.1"/>
</dbReference>
<dbReference type="AlphaFoldDB" id="A0A921P2K4"/>
<comment type="similarity">
    <text evidence="1">Belongs to the acetyltransferase family.</text>
</comment>
<dbReference type="SUPFAM" id="SSF55729">
    <property type="entry name" value="Acyl-CoA N-acyltransferases (Nat)"/>
    <property type="match status" value="1"/>
</dbReference>
<dbReference type="InterPro" id="IPR000182">
    <property type="entry name" value="GNAT_dom"/>
</dbReference>
<dbReference type="PANTHER" id="PTHR10545">
    <property type="entry name" value="DIAMINE N-ACETYLTRANSFERASE"/>
    <property type="match status" value="1"/>
</dbReference>
<evidence type="ECO:0000256" key="2">
    <source>
        <dbReference type="ARBA" id="ARBA00022679"/>
    </source>
</evidence>
<proteinExistence type="inferred from homology"/>
<keyword evidence="3" id="KW-0012">Acyltransferase</keyword>
<comment type="caution">
    <text evidence="5">The sequence shown here is derived from an EMBL/GenBank/DDBJ whole genome shotgun (WGS) entry which is preliminary data.</text>
</comment>
<accession>A0A921P2K4</accession>
<feature type="domain" description="N-acetyltransferase" evidence="4">
    <location>
        <begin position="7"/>
        <end position="163"/>
    </location>
</feature>
<evidence type="ECO:0000259" key="4">
    <source>
        <dbReference type="PROSITE" id="PS51186"/>
    </source>
</evidence>
<dbReference type="FunFam" id="3.40.630.30:FF:000064">
    <property type="entry name" value="GNAT family acetyltransferase"/>
    <property type="match status" value="1"/>
</dbReference>
<dbReference type="PROSITE" id="PS51186">
    <property type="entry name" value="GNAT"/>
    <property type="match status" value="1"/>
</dbReference>
<dbReference type="CDD" id="cd04301">
    <property type="entry name" value="NAT_SF"/>
    <property type="match status" value="1"/>
</dbReference>
<dbReference type="Gene3D" id="3.40.630.30">
    <property type="match status" value="1"/>
</dbReference>
<evidence type="ECO:0000256" key="1">
    <source>
        <dbReference type="ARBA" id="ARBA00008694"/>
    </source>
</evidence>
<name>A0A921P2K4_9GAMM</name>
<evidence type="ECO:0000313" key="6">
    <source>
        <dbReference type="Proteomes" id="UP000717981"/>
    </source>
</evidence>
<keyword evidence="6" id="KW-1185">Reference proteome</keyword>
<sequence length="166" mass="18268">MPDSHAIRLRPAVPADVPAILELIRGLAEYERLAHEMVATAADLEAALFGPRPAAEVVLAECDGHVAGFALFFVSFSTFLGRPGLYLEDLFVRPDFRGRGIGRRLMTRLAALAVERGYGRFEWSVLDWNRPAIDFYRSLGARPMDGWTVQRVDGEALRALAARAGG</sequence>
<dbReference type="GO" id="GO:0008080">
    <property type="term" value="F:N-acetyltransferase activity"/>
    <property type="evidence" value="ECO:0007669"/>
    <property type="project" value="UniProtKB-ARBA"/>
</dbReference>
<evidence type="ECO:0000256" key="3">
    <source>
        <dbReference type="ARBA" id="ARBA00023315"/>
    </source>
</evidence>
<reference evidence="5" key="1">
    <citation type="submission" date="2017-10" db="EMBL/GenBank/DDBJ databases">
        <title>Whole genome sequencing of members of genus Pseudoxanthomonas.</title>
        <authorList>
            <person name="Kumar S."/>
            <person name="Bansal K."/>
            <person name="Kaur A."/>
            <person name="Patil P."/>
            <person name="Sharma S."/>
            <person name="Patil P.B."/>
        </authorList>
    </citation>
    <scope>NUCLEOTIDE SEQUENCE</scope>
    <source>
        <strain evidence="5">DSM 22914</strain>
    </source>
</reference>
<protein>
    <submittedName>
        <fullName evidence="5">N-acetyltransferase</fullName>
    </submittedName>
</protein>